<proteinExistence type="predicted"/>
<feature type="transmembrane region" description="Helical" evidence="2">
    <location>
        <begin position="378"/>
        <end position="400"/>
    </location>
</feature>
<keyword evidence="4" id="KW-1185">Reference proteome</keyword>
<reference evidence="3 4" key="1">
    <citation type="submission" date="2017-01" db="EMBL/GenBank/DDBJ databases">
        <title>Genome sequencing of Rhodoferax fermentans JCM 7819.</title>
        <authorList>
            <person name="Kim Y.J."/>
            <person name="Farh M.E.-A."/>
            <person name="Yang D.-C."/>
        </authorList>
    </citation>
    <scope>NUCLEOTIDE SEQUENCE [LARGE SCALE GENOMIC DNA]</scope>
    <source>
        <strain evidence="3 4">JCM 7819</strain>
    </source>
</reference>
<keyword evidence="2" id="KW-1133">Transmembrane helix</keyword>
<comment type="caution">
    <text evidence="3">The sequence shown here is derived from an EMBL/GenBank/DDBJ whole genome shotgun (WGS) entry which is preliminary data.</text>
</comment>
<feature type="region of interest" description="Disordered" evidence="1">
    <location>
        <begin position="679"/>
        <end position="709"/>
    </location>
</feature>
<evidence type="ECO:0000313" key="3">
    <source>
        <dbReference type="EMBL" id="OOV07654.1"/>
    </source>
</evidence>
<dbReference type="OrthoDB" id="5688397at2"/>
<feature type="transmembrane region" description="Helical" evidence="2">
    <location>
        <begin position="496"/>
        <end position="520"/>
    </location>
</feature>
<accession>A0A1T1AU62</accession>
<sequence length="709" mass="77134">MKRPIDLPELLAQLDPNVPLVQRHLWLIRLAEWLRGDASSVATTHARLALLLDALQQRQGTRTLLQQWWQTLLETVDATALLADHGFATRSAFASELAERLRLKLLPGTPETNDASTLFALVLHHPFDAEWISSLDAHLLARLADLLQTGPEPAPKRTAWQHPLFANPEPGSPAPTAWQATLMEALHFCTGQIRATGFSPELRLRMSALARQSGPFHALAADLEALEVTWRQNPQQATANCQQALQHFQKQLDECRHAAASVYTHLDAHGISVNLVFQLRQLRERALRIRALLDCLFSATPQQHTAQLLGHLVSVGQDRLSVRALIAANSSMLASKVAERSSETGEHYITRTRAEYTQMLRDAAGGGAVMSITTMMKFVVLSMGLSAFWGGFFAGMNYALSFVLIQLMHWTVATKQPAMTAPAMAAKLKDLGHPGAIDRFIDEVAHLMRSQVAAIVGNLAMVTPYVLLISTVLWLTLGRPMIDAATAQHVLHDLTLLGPTALFAAGTGVLLFASSIIAGWTENWFVLQRLDSALRYNPRITSVLGVARADRWASFMRNNISGLTANISLGLMLGLVPAFAGFVGLGLEVRHVTLSTGQLAAAASSLGADIFYMPAFWWCLAAVACTGVLNVAVSFYLAFLLALRAHNVSGVQRSAIYAALRHRLRHQLRSFFLPVPEPVASTPSEPTTPAAASPGHAAPQISGQDSAHG</sequence>
<feature type="compositionally biased region" description="Low complexity" evidence="1">
    <location>
        <begin position="679"/>
        <end position="694"/>
    </location>
</feature>
<feature type="transmembrane region" description="Helical" evidence="2">
    <location>
        <begin position="452"/>
        <end position="476"/>
    </location>
</feature>
<gene>
    <name evidence="3" type="ORF">RF819_13795</name>
</gene>
<keyword evidence="2" id="KW-0472">Membrane</keyword>
<feature type="transmembrane region" description="Helical" evidence="2">
    <location>
        <begin position="615"/>
        <end position="643"/>
    </location>
</feature>
<dbReference type="STRING" id="28066.RF819_13795"/>
<dbReference type="Pfam" id="PF10136">
    <property type="entry name" value="SpecificRecomb"/>
    <property type="match status" value="1"/>
</dbReference>
<dbReference type="PIRSF" id="PIRSF015380">
    <property type="entry name" value="Site-sp_rcmb"/>
    <property type="match status" value="1"/>
</dbReference>
<evidence type="ECO:0000313" key="4">
    <source>
        <dbReference type="Proteomes" id="UP000190750"/>
    </source>
</evidence>
<dbReference type="RefSeq" id="WP_078365503.1">
    <property type="nucleotide sequence ID" value="NZ_MTJN01000002.1"/>
</dbReference>
<protein>
    <submittedName>
        <fullName evidence="3">Recombinase</fullName>
    </submittedName>
</protein>
<keyword evidence="2" id="KW-0812">Transmembrane</keyword>
<name>A0A1T1AU62_RHOFE</name>
<evidence type="ECO:0000256" key="1">
    <source>
        <dbReference type="SAM" id="MobiDB-lite"/>
    </source>
</evidence>
<dbReference type="InterPro" id="IPR011385">
    <property type="entry name" value="Site-sp_rcmbase"/>
</dbReference>
<feature type="transmembrane region" description="Helical" evidence="2">
    <location>
        <begin position="563"/>
        <end position="587"/>
    </location>
</feature>
<dbReference type="EMBL" id="MTJN01000002">
    <property type="protein sequence ID" value="OOV07654.1"/>
    <property type="molecule type" value="Genomic_DNA"/>
</dbReference>
<organism evidence="3 4">
    <name type="scientific">Rhodoferax fermentans</name>
    <dbReference type="NCBI Taxonomy" id="28066"/>
    <lineage>
        <taxon>Bacteria</taxon>
        <taxon>Pseudomonadati</taxon>
        <taxon>Pseudomonadota</taxon>
        <taxon>Betaproteobacteria</taxon>
        <taxon>Burkholderiales</taxon>
        <taxon>Comamonadaceae</taxon>
        <taxon>Rhodoferax</taxon>
    </lineage>
</organism>
<dbReference type="Proteomes" id="UP000190750">
    <property type="component" value="Unassembled WGS sequence"/>
</dbReference>
<evidence type="ECO:0000256" key="2">
    <source>
        <dbReference type="SAM" id="Phobius"/>
    </source>
</evidence>
<dbReference type="AlphaFoldDB" id="A0A1T1AU62"/>